<dbReference type="Pfam" id="PF01026">
    <property type="entry name" value="TatD_DNase"/>
    <property type="match status" value="1"/>
</dbReference>
<keyword evidence="1 3" id="KW-0479">Metal-binding</keyword>
<feature type="binding site" evidence="3">
    <location>
        <position position="8"/>
    </location>
    <ligand>
        <name>a divalent metal cation</name>
        <dbReference type="ChEBI" id="CHEBI:60240"/>
        <label>1</label>
    </ligand>
</feature>
<dbReference type="InterPro" id="IPR015991">
    <property type="entry name" value="TatD/YcfH-like"/>
</dbReference>
<dbReference type="NCBIfam" id="TIGR00010">
    <property type="entry name" value="YchF/TatD family DNA exonuclease"/>
    <property type="match status" value="1"/>
</dbReference>
<dbReference type="FunFam" id="3.20.20.140:FF:000005">
    <property type="entry name" value="TatD family hydrolase"/>
    <property type="match status" value="1"/>
</dbReference>
<feature type="binding site" evidence="3">
    <location>
        <position position="156"/>
    </location>
    <ligand>
        <name>a divalent metal cation</name>
        <dbReference type="ChEBI" id="CHEBI:60240"/>
        <label>2</label>
    </ligand>
</feature>
<evidence type="ECO:0000256" key="1">
    <source>
        <dbReference type="ARBA" id="ARBA00022723"/>
    </source>
</evidence>
<evidence type="ECO:0000313" key="5">
    <source>
        <dbReference type="Proteomes" id="UP000619545"/>
    </source>
</evidence>
<dbReference type="AlphaFoldDB" id="A0A832WAP2"/>
<dbReference type="RefSeq" id="WP_011018916.1">
    <property type="nucleotide sequence ID" value="NZ_DUJS01000004.1"/>
</dbReference>
<dbReference type="CDD" id="cd01310">
    <property type="entry name" value="TatD_DNAse"/>
    <property type="match status" value="1"/>
</dbReference>
<dbReference type="Gene3D" id="3.20.20.140">
    <property type="entry name" value="Metal-dependent hydrolases"/>
    <property type="match status" value="1"/>
</dbReference>
<proteinExistence type="predicted"/>
<dbReference type="EMBL" id="DUJS01000004">
    <property type="protein sequence ID" value="HII70293.1"/>
    <property type="molecule type" value="Genomic_DNA"/>
</dbReference>
<evidence type="ECO:0000256" key="3">
    <source>
        <dbReference type="PIRSR" id="PIRSR005902-1"/>
    </source>
</evidence>
<dbReference type="Proteomes" id="UP000619545">
    <property type="component" value="Unassembled WGS sequence"/>
</dbReference>
<evidence type="ECO:0000256" key="2">
    <source>
        <dbReference type="ARBA" id="ARBA00022801"/>
    </source>
</evidence>
<reference evidence="4" key="1">
    <citation type="journal article" date="2020" name="bioRxiv">
        <title>A rank-normalized archaeal taxonomy based on genome phylogeny resolves widespread incomplete and uneven classifications.</title>
        <authorList>
            <person name="Rinke C."/>
            <person name="Chuvochina M."/>
            <person name="Mussig A.J."/>
            <person name="Chaumeil P.-A."/>
            <person name="Waite D.W."/>
            <person name="Whitman W.B."/>
            <person name="Parks D.H."/>
            <person name="Hugenholtz P."/>
        </authorList>
    </citation>
    <scope>NUCLEOTIDE SEQUENCE</scope>
    <source>
        <strain evidence="4">UBA8853</strain>
    </source>
</reference>
<comment type="caution">
    <text evidence="4">The sequence shown here is derived from an EMBL/GenBank/DDBJ whole genome shotgun (WGS) entry which is preliminary data.</text>
</comment>
<dbReference type="GO" id="GO:0046872">
    <property type="term" value="F:metal ion binding"/>
    <property type="evidence" value="ECO:0007669"/>
    <property type="project" value="UniProtKB-KW"/>
</dbReference>
<dbReference type="GO" id="GO:0004536">
    <property type="term" value="F:DNA nuclease activity"/>
    <property type="evidence" value="ECO:0007669"/>
    <property type="project" value="InterPro"/>
</dbReference>
<organism evidence="4 5">
    <name type="scientific">Methanopyrus kandleri</name>
    <dbReference type="NCBI Taxonomy" id="2320"/>
    <lineage>
        <taxon>Archaea</taxon>
        <taxon>Methanobacteriati</taxon>
        <taxon>Methanobacteriota</taxon>
        <taxon>Methanomada group</taxon>
        <taxon>Methanopyri</taxon>
        <taxon>Methanopyrales</taxon>
        <taxon>Methanopyraceae</taxon>
        <taxon>Methanopyrus</taxon>
    </lineage>
</organism>
<dbReference type="SUPFAM" id="SSF51556">
    <property type="entry name" value="Metallo-dependent hydrolases"/>
    <property type="match status" value="1"/>
</dbReference>
<sequence>MKKPVDAHCHLCFKYFKGEEDEVVERSRKKVLRVYDCGATPGTARRTLELAERFEGFVFSTIGLHPPRAPRMQQSVIDDVVRIIREHADRIAAIGEIGLDYHYVKEPGERRRMREVFERFLKLAEELDKPVVIHARDAEEHALEVLEDYDVVAMFHCYDGPAELARRIADAGHYVSLSTIHVIRGPKDERTRELLETVPLEAALTETDSPYLSPVRGERNEPRNVWRVIELLARVKGVPVGEVVETTARNALEFYDL</sequence>
<dbReference type="PANTHER" id="PTHR46124">
    <property type="entry name" value="D-AMINOACYL-TRNA DEACYLASE"/>
    <property type="match status" value="1"/>
</dbReference>
<dbReference type="GO" id="GO:0016788">
    <property type="term" value="F:hydrolase activity, acting on ester bonds"/>
    <property type="evidence" value="ECO:0007669"/>
    <property type="project" value="InterPro"/>
</dbReference>
<dbReference type="InterPro" id="IPR032466">
    <property type="entry name" value="Metal_Hydrolase"/>
</dbReference>
<feature type="binding site" evidence="3">
    <location>
        <position position="208"/>
    </location>
    <ligand>
        <name>a divalent metal cation</name>
        <dbReference type="ChEBI" id="CHEBI:60240"/>
        <label>1</label>
    </ligand>
</feature>
<dbReference type="PIRSF" id="PIRSF005902">
    <property type="entry name" value="DNase_TatD"/>
    <property type="match status" value="1"/>
</dbReference>
<feature type="binding site" evidence="3">
    <location>
        <position position="134"/>
    </location>
    <ligand>
        <name>a divalent metal cation</name>
        <dbReference type="ChEBI" id="CHEBI:60240"/>
        <label>2</label>
    </ligand>
</feature>
<feature type="binding site" evidence="3">
    <location>
        <position position="96"/>
    </location>
    <ligand>
        <name>a divalent metal cation</name>
        <dbReference type="ChEBI" id="CHEBI:60240"/>
        <label>1</label>
    </ligand>
</feature>
<dbReference type="OMA" id="HTHLDMQ"/>
<dbReference type="InterPro" id="IPR001130">
    <property type="entry name" value="TatD-like"/>
</dbReference>
<dbReference type="GeneID" id="1476647"/>
<dbReference type="PANTHER" id="PTHR46124:SF2">
    <property type="entry name" value="D-AMINOACYL-TRNA DEACYLASE"/>
    <property type="match status" value="1"/>
</dbReference>
<dbReference type="PROSITE" id="PS01090">
    <property type="entry name" value="TATD_2"/>
    <property type="match status" value="1"/>
</dbReference>
<name>A0A832WAP2_9EURY</name>
<keyword evidence="2 4" id="KW-0378">Hydrolase</keyword>
<evidence type="ECO:0000313" key="4">
    <source>
        <dbReference type="EMBL" id="HII70293.1"/>
    </source>
</evidence>
<feature type="binding site" evidence="3">
    <location>
        <position position="10"/>
    </location>
    <ligand>
        <name>a divalent metal cation</name>
        <dbReference type="ChEBI" id="CHEBI:60240"/>
        <label>1</label>
    </ligand>
</feature>
<gene>
    <name evidence="4" type="ORF">HA336_03570</name>
</gene>
<dbReference type="InterPro" id="IPR018228">
    <property type="entry name" value="DNase_TatD-rel_CS"/>
</dbReference>
<protein>
    <submittedName>
        <fullName evidence="4">TatD family hydrolase</fullName>
    </submittedName>
</protein>
<accession>A0A832WAP2</accession>